<evidence type="ECO:0000313" key="2">
    <source>
        <dbReference type="Proteomes" id="UP000253426"/>
    </source>
</evidence>
<name>A0A366H518_9BACT</name>
<protein>
    <submittedName>
        <fullName evidence="1">Uncharacterized protein</fullName>
    </submittedName>
</protein>
<dbReference type="Proteomes" id="UP000253426">
    <property type="component" value="Unassembled WGS sequence"/>
</dbReference>
<dbReference type="RefSeq" id="WP_147263689.1">
    <property type="nucleotide sequence ID" value="NZ_QNRR01000015.1"/>
</dbReference>
<sequence>MSGPIHQLINNFNGGELSPLMDARADTGKYRTGCRRLRNFIPRAVGGVFSRPGTEYMGAAKYGDRKAALIPFNFSRTTSFQIELGDGYVRFWSNRQQVQKLSASAWVTGTPYAVGNYVSESGTIYYCVTAHTSAAVFATDLGASRWVAQDIYELPSPYEDGDLFEIQFTQINDIIYLVHPKYAPRKLSRLADDHWTLVEVVWDWPALLDENVTSTTITPSATTGSITLTASTGIFQANHVGAYFQVAHRRSSAYTDLGLHANGVSAPLRVIGSWEFGTAGTWASNVEIERSEDGGTTWQTVRTFRSLSDRNVAPISYDEATEVLVRLRVQGYVSHTAGARAWLEAVDSKIYGLAKITGYTSATQVSATVINSLGDTAATTLWSEGAWSPHQGYPRTVAFHEQRVVYGGTAREPVRIWGSAIGDFENFRKSSLDEASFDYVLASTQSSQVQWMTGNSNGLIIGTAAEEWLMHSGSDATPITPTTVKVSCQSSEGSEHLMARLIKNVVLFVQRYGRTVSEMAYSFEEDSLKAQDLTILSEHVTEGGIKQTAFQSRRDAILWAVTGDGKLIGLTYQREHEVTGWHVHETEGEFESVSVNYSANGTSDEVWFVVKRTIEGQTVRYLESFQPAMAQFDYSNRAGLVCMDSARTYSGVATDTITGLGHLEGEVVSVRADGATQVSKVVSGGSIALDRAAEVVVVGLPFTPLLQPTKIELQLENGGSRGRLFRPVKMILSVHESLGAEISPNPNAGLWEEIPFRRSQDVLGVAPPLRTDDMEWDINAPYTTGVQVAIRQRQPQPLNLLAMVCVFSVDS</sequence>
<accession>A0A366H518</accession>
<organism evidence="1 2">
    <name type="scientific">Roseimicrobium gellanilyticum</name>
    <dbReference type="NCBI Taxonomy" id="748857"/>
    <lineage>
        <taxon>Bacteria</taxon>
        <taxon>Pseudomonadati</taxon>
        <taxon>Verrucomicrobiota</taxon>
        <taxon>Verrucomicrobiia</taxon>
        <taxon>Verrucomicrobiales</taxon>
        <taxon>Verrucomicrobiaceae</taxon>
        <taxon>Roseimicrobium</taxon>
    </lineage>
</organism>
<evidence type="ECO:0000313" key="1">
    <source>
        <dbReference type="EMBL" id="RBP37008.1"/>
    </source>
</evidence>
<comment type="caution">
    <text evidence="1">The sequence shown here is derived from an EMBL/GenBank/DDBJ whole genome shotgun (WGS) entry which is preliminary data.</text>
</comment>
<dbReference type="EMBL" id="QNRR01000015">
    <property type="protein sequence ID" value="RBP37008.1"/>
    <property type="molecule type" value="Genomic_DNA"/>
</dbReference>
<dbReference type="OrthoDB" id="5438497at2"/>
<dbReference type="AlphaFoldDB" id="A0A366H518"/>
<proteinExistence type="predicted"/>
<gene>
    <name evidence="1" type="ORF">DES53_115149</name>
</gene>
<keyword evidence="2" id="KW-1185">Reference proteome</keyword>
<reference evidence="1 2" key="1">
    <citation type="submission" date="2018-06" db="EMBL/GenBank/DDBJ databases">
        <title>Genomic Encyclopedia of Type Strains, Phase IV (KMG-IV): sequencing the most valuable type-strain genomes for metagenomic binning, comparative biology and taxonomic classification.</title>
        <authorList>
            <person name="Goeker M."/>
        </authorList>
    </citation>
    <scope>NUCLEOTIDE SEQUENCE [LARGE SCALE GENOMIC DNA]</scope>
    <source>
        <strain evidence="1 2">DSM 25532</strain>
    </source>
</reference>
<dbReference type="Gene3D" id="2.10.10.20">
    <property type="entry name" value="Carbohydrate-binding module superfamily 5/12"/>
    <property type="match status" value="1"/>
</dbReference>